<proteinExistence type="predicted"/>
<dbReference type="PANTHER" id="PTHR12444:SF8">
    <property type="entry name" value="PROTEIN EFR3 HOMOLOG CMP44E"/>
    <property type="match status" value="1"/>
</dbReference>
<comment type="caution">
    <text evidence="2">The sequence shown here is derived from an EMBL/GenBank/DDBJ whole genome shotgun (WGS) entry which is preliminary data.</text>
</comment>
<dbReference type="Proteomes" id="UP001231518">
    <property type="component" value="Chromosome 23"/>
</dbReference>
<dbReference type="GO" id="GO:0005886">
    <property type="term" value="C:plasma membrane"/>
    <property type="evidence" value="ECO:0007669"/>
    <property type="project" value="TreeGrafter"/>
</dbReference>
<accession>A0AAD7YBT2</accession>
<dbReference type="EMBL" id="JARGEI010000023">
    <property type="protein sequence ID" value="KAJ8709973.1"/>
    <property type="molecule type" value="Genomic_DNA"/>
</dbReference>
<organism evidence="2 8">
    <name type="scientific">Mythimna separata</name>
    <name type="common">Oriental armyworm</name>
    <name type="synonym">Pseudaletia separata</name>
    <dbReference type="NCBI Taxonomy" id="271217"/>
    <lineage>
        <taxon>Eukaryota</taxon>
        <taxon>Metazoa</taxon>
        <taxon>Ecdysozoa</taxon>
        <taxon>Arthropoda</taxon>
        <taxon>Hexapoda</taxon>
        <taxon>Insecta</taxon>
        <taxon>Pterygota</taxon>
        <taxon>Neoptera</taxon>
        <taxon>Endopterygota</taxon>
        <taxon>Lepidoptera</taxon>
        <taxon>Glossata</taxon>
        <taxon>Ditrysia</taxon>
        <taxon>Noctuoidea</taxon>
        <taxon>Noctuidae</taxon>
        <taxon>Noctuinae</taxon>
        <taxon>Hadenini</taxon>
        <taxon>Mythimna</taxon>
    </lineage>
</organism>
<dbReference type="EMBL" id="JARGEI010000023">
    <property type="protein sequence ID" value="KAJ8709977.1"/>
    <property type="molecule type" value="Genomic_DNA"/>
</dbReference>
<evidence type="ECO:0000313" key="7">
    <source>
        <dbReference type="EMBL" id="KAJ8709979.1"/>
    </source>
</evidence>
<evidence type="ECO:0000313" key="3">
    <source>
        <dbReference type="EMBL" id="KAJ8709975.1"/>
    </source>
</evidence>
<reference evidence="2" key="1">
    <citation type="submission" date="2023-03" db="EMBL/GenBank/DDBJ databases">
        <title>Chromosome-level genomes of two armyworms, Mythimna separata and Mythimna loreyi, provide insights into the biosynthesis and reception of sex pheromones.</title>
        <authorList>
            <person name="Zhao H."/>
        </authorList>
    </citation>
    <scope>NUCLEOTIDE SEQUENCE</scope>
    <source>
        <strain evidence="2">BeijingLab</strain>
        <tissue evidence="2">Pupa</tissue>
    </source>
</reference>
<evidence type="ECO:0000313" key="6">
    <source>
        <dbReference type="EMBL" id="KAJ8709978.1"/>
    </source>
</evidence>
<gene>
    <name evidence="1" type="ORF">PYW07_009339</name>
    <name evidence="2" type="ORF">PYW07_009340</name>
    <name evidence="3" type="ORF">PYW07_009341</name>
    <name evidence="4" type="ORF">PYW07_009342</name>
    <name evidence="5" type="ORF">PYW07_009343</name>
    <name evidence="6" type="ORF">PYW07_009344</name>
    <name evidence="7" type="ORF">PYW07_009345</name>
</gene>
<dbReference type="EMBL" id="JARGEI010000023">
    <property type="protein sequence ID" value="KAJ8709978.1"/>
    <property type="molecule type" value="Genomic_DNA"/>
</dbReference>
<name>A0AAD7YBT2_MYTSE</name>
<dbReference type="PANTHER" id="PTHR12444">
    <property type="entry name" value="PROTEIN EFR3 HOMOLOG CMP44E"/>
    <property type="match status" value="1"/>
</dbReference>
<keyword evidence="8" id="KW-1185">Reference proteome</keyword>
<dbReference type="EMBL" id="JARGEI010000023">
    <property type="protein sequence ID" value="KAJ8709975.1"/>
    <property type="molecule type" value="Genomic_DNA"/>
</dbReference>
<dbReference type="EMBL" id="JARGEI010000023">
    <property type="protein sequence ID" value="KAJ8709979.1"/>
    <property type="molecule type" value="Genomic_DNA"/>
</dbReference>
<sequence length="74" mass="8150">MTSEEPARLAEACLRELVGRASFGHIRSVLRPVLTALLHMTSEEPARLAEACLRELVGRASFGHIRSVLRPVLT</sequence>
<evidence type="ECO:0000313" key="4">
    <source>
        <dbReference type="EMBL" id="KAJ8709976.1"/>
    </source>
</evidence>
<evidence type="ECO:0000313" key="8">
    <source>
        <dbReference type="Proteomes" id="UP001231518"/>
    </source>
</evidence>
<dbReference type="GO" id="GO:0072659">
    <property type="term" value="P:protein localization to plasma membrane"/>
    <property type="evidence" value="ECO:0007669"/>
    <property type="project" value="TreeGrafter"/>
</dbReference>
<evidence type="ECO:0000313" key="1">
    <source>
        <dbReference type="EMBL" id="KAJ8709973.1"/>
    </source>
</evidence>
<evidence type="ECO:0000313" key="2">
    <source>
        <dbReference type="EMBL" id="KAJ8709974.1"/>
    </source>
</evidence>
<dbReference type="EMBL" id="JARGEI010000023">
    <property type="protein sequence ID" value="KAJ8709974.1"/>
    <property type="molecule type" value="Genomic_DNA"/>
</dbReference>
<dbReference type="AlphaFoldDB" id="A0AAD7YBT2"/>
<dbReference type="InterPro" id="IPR051851">
    <property type="entry name" value="EFR3_Homologs"/>
</dbReference>
<protein>
    <submittedName>
        <fullName evidence="2">Uncharacterized protein</fullName>
    </submittedName>
</protein>
<evidence type="ECO:0000313" key="5">
    <source>
        <dbReference type="EMBL" id="KAJ8709977.1"/>
    </source>
</evidence>
<dbReference type="EMBL" id="JARGEI010000023">
    <property type="protein sequence ID" value="KAJ8709976.1"/>
    <property type="molecule type" value="Genomic_DNA"/>
</dbReference>